<evidence type="ECO:0000313" key="2">
    <source>
        <dbReference type="EMBL" id="EGI70829.1"/>
    </source>
</evidence>
<dbReference type="AlphaFoldDB" id="F4W4N7"/>
<keyword evidence="3" id="KW-1185">Reference proteome</keyword>
<dbReference type="GO" id="GO:0016787">
    <property type="term" value="F:hydrolase activity"/>
    <property type="evidence" value="ECO:0007669"/>
    <property type="project" value="UniProtKB-KW"/>
</dbReference>
<proteinExistence type="predicted"/>
<protein>
    <submittedName>
        <fullName evidence="2">Abhydrolase domain-containing protein 2</fullName>
    </submittedName>
</protein>
<dbReference type="Proteomes" id="UP000007755">
    <property type="component" value="Unassembled WGS sequence"/>
</dbReference>
<evidence type="ECO:0000256" key="1">
    <source>
        <dbReference type="SAM" id="SignalP"/>
    </source>
</evidence>
<organism evidence="3">
    <name type="scientific">Acromyrmex echinatior</name>
    <name type="common">Panamanian leafcutter ant</name>
    <name type="synonym">Acromyrmex octospinosus echinatior</name>
    <dbReference type="NCBI Taxonomy" id="103372"/>
    <lineage>
        <taxon>Eukaryota</taxon>
        <taxon>Metazoa</taxon>
        <taxon>Ecdysozoa</taxon>
        <taxon>Arthropoda</taxon>
        <taxon>Hexapoda</taxon>
        <taxon>Insecta</taxon>
        <taxon>Pterygota</taxon>
        <taxon>Neoptera</taxon>
        <taxon>Endopterygota</taxon>
        <taxon>Hymenoptera</taxon>
        <taxon>Apocrita</taxon>
        <taxon>Aculeata</taxon>
        <taxon>Formicoidea</taxon>
        <taxon>Formicidae</taxon>
        <taxon>Myrmicinae</taxon>
        <taxon>Acromyrmex</taxon>
    </lineage>
</organism>
<dbReference type="OrthoDB" id="5954035at2759"/>
<accession>F4W4N7</accession>
<feature type="chain" id="PRO_5003323316" evidence="1">
    <location>
        <begin position="25"/>
        <end position="80"/>
    </location>
</feature>
<feature type="signal peptide" evidence="1">
    <location>
        <begin position="1"/>
        <end position="24"/>
    </location>
</feature>
<dbReference type="eggNOG" id="KOG1838">
    <property type="taxonomic scope" value="Eukaryota"/>
</dbReference>
<name>F4W4N7_ACREC</name>
<dbReference type="InParanoid" id="F4W4N7"/>
<keyword evidence="2" id="KW-0378">Hydrolase</keyword>
<keyword evidence="1" id="KW-0732">Signal</keyword>
<dbReference type="EMBL" id="GL887536">
    <property type="protein sequence ID" value="EGI70829.1"/>
    <property type="molecule type" value="Genomic_DNA"/>
</dbReference>
<gene>
    <name evidence="2" type="ORF">G5I_00360</name>
</gene>
<reference evidence="2" key="1">
    <citation type="submission" date="2011-02" db="EMBL/GenBank/DDBJ databases">
        <title>The genome of the leaf-cutting ant Acromyrmex echinatior suggests key adaptations to social evolution and fungus farming.</title>
        <authorList>
            <person name="Nygaard S."/>
            <person name="Zhang G."/>
        </authorList>
    </citation>
    <scope>NUCLEOTIDE SEQUENCE</scope>
</reference>
<evidence type="ECO:0000313" key="3">
    <source>
        <dbReference type="Proteomes" id="UP000007755"/>
    </source>
</evidence>
<sequence length="80" mass="8943">MSTALLALFAVILCILFRILNVNNAPQKPLLVCKDQSFLTTVLKIAPVIAEPHNLGIFNKITNINKTQNLHKSDIKFNQN</sequence>